<dbReference type="RefSeq" id="WP_347704056.1">
    <property type="nucleotide sequence ID" value="NZ_JBDPZD010000002.1"/>
</dbReference>
<protein>
    <recommendedName>
        <fullName evidence="4">IPTL-CTERM protein sorting domain-containing protein</fullName>
    </recommendedName>
</protein>
<name>A0ABV0G0G0_9BURK</name>
<sequence>MLARLLRRLALALTLATTAQVASAQYTYSFSAQPEGWQPISFSFTVPNLLQAGDAFSFTPFTISDGLNSWVIDHGTSTTLASQGRCFLFASSGIDLPNGADVQCGLGSPDGGANFWFFDGQTALPTSPGVVSGLYVVPFAGGSPVSGNADFNGQLSISAVPEMSGGWLLLAGLGLVALRRRPA</sequence>
<evidence type="ECO:0000313" key="2">
    <source>
        <dbReference type="EMBL" id="MEO3691213.1"/>
    </source>
</evidence>
<comment type="caution">
    <text evidence="2">The sequence shown here is derived from an EMBL/GenBank/DDBJ whole genome shotgun (WGS) entry which is preliminary data.</text>
</comment>
<feature type="chain" id="PRO_5045963673" description="IPTL-CTERM protein sorting domain-containing protein" evidence="1">
    <location>
        <begin position="25"/>
        <end position="183"/>
    </location>
</feature>
<keyword evidence="1" id="KW-0732">Signal</keyword>
<proteinExistence type="predicted"/>
<evidence type="ECO:0000256" key="1">
    <source>
        <dbReference type="SAM" id="SignalP"/>
    </source>
</evidence>
<keyword evidence="3" id="KW-1185">Reference proteome</keyword>
<evidence type="ECO:0000313" key="3">
    <source>
        <dbReference type="Proteomes" id="UP001495147"/>
    </source>
</evidence>
<organism evidence="2 3">
    <name type="scientific">Roseateles paludis</name>
    <dbReference type="NCBI Taxonomy" id="3145238"/>
    <lineage>
        <taxon>Bacteria</taxon>
        <taxon>Pseudomonadati</taxon>
        <taxon>Pseudomonadota</taxon>
        <taxon>Betaproteobacteria</taxon>
        <taxon>Burkholderiales</taxon>
        <taxon>Sphaerotilaceae</taxon>
        <taxon>Roseateles</taxon>
    </lineage>
</organism>
<dbReference type="Proteomes" id="UP001495147">
    <property type="component" value="Unassembled WGS sequence"/>
</dbReference>
<dbReference type="EMBL" id="JBDPZD010000002">
    <property type="protein sequence ID" value="MEO3691213.1"/>
    <property type="molecule type" value="Genomic_DNA"/>
</dbReference>
<reference evidence="2 3" key="1">
    <citation type="submission" date="2024-05" db="EMBL/GenBank/DDBJ databases">
        <title>Roseateles sp. DJS-2-20 16S ribosomal RNA gene Genome sequencing and assembly.</title>
        <authorList>
            <person name="Woo H."/>
        </authorList>
    </citation>
    <scope>NUCLEOTIDE SEQUENCE [LARGE SCALE GENOMIC DNA]</scope>
    <source>
        <strain evidence="2 3">DJS-2-20</strain>
    </source>
</reference>
<feature type="signal peptide" evidence="1">
    <location>
        <begin position="1"/>
        <end position="24"/>
    </location>
</feature>
<accession>A0ABV0G0G0</accession>
<gene>
    <name evidence="2" type="ORF">ABDJ85_06995</name>
</gene>
<evidence type="ECO:0008006" key="4">
    <source>
        <dbReference type="Google" id="ProtNLM"/>
    </source>
</evidence>